<dbReference type="Gene3D" id="2.60.40.2810">
    <property type="match status" value="1"/>
</dbReference>
<name>A0A2T0VB42_9MICO</name>
<dbReference type="Proteomes" id="UP000237983">
    <property type="component" value="Unassembled WGS sequence"/>
</dbReference>
<proteinExistence type="predicted"/>
<dbReference type="Gene3D" id="2.60.40.3440">
    <property type="match status" value="1"/>
</dbReference>
<evidence type="ECO:0000256" key="1">
    <source>
        <dbReference type="SAM" id="SignalP"/>
    </source>
</evidence>
<dbReference type="Pfam" id="PF17963">
    <property type="entry name" value="Big_9"/>
    <property type="match status" value="2"/>
</dbReference>
<sequence length="234" mass="24493">MRRSPLATIGILGSLSLALLVPTAAMAAPTQAPVPPPSGNTAPVAIDQSLPVAQNTSVDFVLAATDPDGDALTFTTNTPGRGTLSGVAPNLTYTPAAGYSGPDVFVFRTSDGVNASVVATVYVSVYVPPNHPPVAYSQSISTRTDRSVPVTVRAIDADADALRFSLLTWSYCHCSAQHGTVTGSDGNYVYTPRPGYTGPDWFEFRAMDTGGAASVARVDITVTSSARVVRSWWR</sequence>
<dbReference type="AlphaFoldDB" id="A0A2T0VB42"/>
<feature type="signal peptide" evidence="1">
    <location>
        <begin position="1"/>
        <end position="27"/>
    </location>
</feature>
<organism evidence="2 3">
    <name type="scientific">Glaciihabitans tibetensis</name>
    <dbReference type="NCBI Taxonomy" id="1266600"/>
    <lineage>
        <taxon>Bacteria</taxon>
        <taxon>Bacillati</taxon>
        <taxon>Actinomycetota</taxon>
        <taxon>Actinomycetes</taxon>
        <taxon>Micrococcales</taxon>
        <taxon>Microbacteriaceae</taxon>
        <taxon>Glaciihabitans</taxon>
    </lineage>
</organism>
<protein>
    <recommendedName>
        <fullName evidence="4">Tandem-95 repeat protein</fullName>
    </recommendedName>
</protein>
<comment type="caution">
    <text evidence="2">The sequence shown here is derived from an EMBL/GenBank/DDBJ whole genome shotgun (WGS) entry which is preliminary data.</text>
</comment>
<dbReference type="RefSeq" id="WP_106213001.1">
    <property type="nucleotide sequence ID" value="NZ_PVTL01000006.1"/>
</dbReference>
<keyword evidence="1" id="KW-0732">Signal</keyword>
<feature type="chain" id="PRO_5015615843" description="Tandem-95 repeat protein" evidence="1">
    <location>
        <begin position="28"/>
        <end position="234"/>
    </location>
</feature>
<dbReference type="EMBL" id="PVTL01000006">
    <property type="protein sequence ID" value="PRY67416.1"/>
    <property type="molecule type" value="Genomic_DNA"/>
</dbReference>
<dbReference type="OrthoDB" id="134475at2"/>
<reference evidence="2 3" key="1">
    <citation type="submission" date="2018-03" db="EMBL/GenBank/DDBJ databases">
        <title>Genomic Encyclopedia of Type Strains, Phase III (KMG-III): the genomes of soil and plant-associated and newly described type strains.</title>
        <authorList>
            <person name="Whitman W."/>
        </authorList>
    </citation>
    <scope>NUCLEOTIDE SEQUENCE [LARGE SCALE GENOMIC DNA]</scope>
    <source>
        <strain evidence="2 3">CGMCC 1.12484</strain>
    </source>
</reference>
<evidence type="ECO:0008006" key="4">
    <source>
        <dbReference type="Google" id="ProtNLM"/>
    </source>
</evidence>
<gene>
    <name evidence="2" type="ORF">B0I08_10619</name>
</gene>
<accession>A0A2T0VB42</accession>
<evidence type="ECO:0000313" key="2">
    <source>
        <dbReference type="EMBL" id="PRY67416.1"/>
    </source>
</evidence>
<keyword evidence="3" id="KW-1185">Reference proteome</keyword>
<evidence type="ECO:0000313" key="3">
    <source>
        <dbReference type="Proteomes" id="UP000237983"/>
    </source>
</evidence>